<dbReference type="Pfam" id="PF18758">
    <property type="entry name" value="KDZ"/>
    <property type="match status" value="1"/>
</dbReference>
<proteinExistence type="predicted"/>
<reference evidence="1 2" key="1">
    <citation type="journal article" date="2023" name="Proc. Natl. Acad. Sci. U.S.A.">
        <title>A global phylogenomic analysis of the shiitake genus Lentinula.</title>
        <authorList>
            <person name="Sierra-Patev S."/>
            <person name="Min B."/>
            <person name="Naranjo-Ortiz M."/>
            <person name="Looney B."/>
            <person name="Konkel Z."/>
            <person name="Slot J.C."/>
            <person name="Sakamoto Y."/>
            <person name="Steenwyk J.L."/>
            <person name="Rokas A."/>
            <person name="Carro J."/>
            <person name="Camarero S."/>
            <person name="Ferreira P."/>
            <person name="Molpeceres G."/>
            <person name="Ruiz-Duenas F.J."/>
            <person name="Serrano A."/>
            <person name="Henrissat B."/>
            <person name="Drula E."/>
            <person name="Hughes K.W."/>
            <person name="Mata J.L."/>
            <person name="Ishikawa N.K."/>
            <person name="Vargas-Isla R."/>
            <person name="Ushijima S."/>
            <person name="Smith C.A."/>
            <person name="Donoghue J."/>
            <person name="Ahrendt S."/>
            <person name="Andreopoulos W."/>
            <person name="He G."/>
            <person name="LaButti K."/>
            <person name="Lipzen A."/>
            <person name="Ng V."/>
            <person name="Riley R."/>
            <person name="Sandor L."/>
            <person name="Barry K."/>
            <person name="Martinez A.T."/>
            <person name="Xiao Y."/>
            <person name="Gibbons J.G."/>
            <person name="Terashima K."/>
            <person name="Grigoriev I.V."/>
            <person name="Hibbett D."/>
        </authorList>
    </citation>
    <scope>NUCLEOTIDE SEQUENCE [LARGE SCALE GENOMIC DNA]</scope>
    <source>
        <strain evidence="1 2">TFB7810</strain>
    </source>
</reference>
<gene>
    <name evidence="1" type="ORF">DFH05DRAFT_1408566</name>
</gene>
<sequence length="111" mass="12974">VISYDNMCSFAVNVVKQWLKYYKDDADLVQNARWVIPVCHVKNHHEGCDYLYCYVYKMCMAHFHGETAEYAWAIFNALGPSVLQMSIGHRIDTLIIHYGDWNWRKVVGLGK</sequence>
<dbReference type="Proteomes" id="UP001142393">
    <property type="component" value="Unassembled WGS sequence"/>
</dbReference>
<dbReference type="AlphaFoldDB" id="A0A9W8TSW8"/>
<dbReference type="EMBL" id="JANVFU010000024">
    <property type="protein sequence ID" value="KAJ3738651.1"/>
    <property type="molecule type" value="Genomic_DNA"/>
</dbReference>
<protein>
    <submittedName>
        <fullName evidence="1">Uncharacterized protein</fullName>
    </submittedName>
</protein>
<keyword evidence="2" id="KW-1185">Reference proteome</keyword>
<dbReference type="InterPro" id="IPR040521">
    <property type="entry name" value="KDZ"/>
</dbReference>
<accession>A0A9W8TSW8</accession>
<comment type="caution">
    <text evidence="1">The sequence shown here is derived from an EMBL/GenBank/DDBJ whole genome shotgun (WGS) entry which is preliminary data.</text>
</comment>
<feature type="non-terminal residue" evidence="1">
    <location>
        <position position="1"/>
    </location>
</feature>
<evidence type="ECO:0000313" key="2">
    <source>
        <dbReference type="Proteomes" id="UP001142393"/>
    </source>
</evidence>
<organism evidence="1 2">
    <name type="scientific">Lentinula detonsa</name>
    <dbReference type="NCBI Taxonomy" id="2804962"/>
    <lineage>
        <taxon>Eukaryota</taxon>
        <taxon>Fungi</taxon>
        <taxon>Dikarya</taxon>
        <taxon>Basidiomycota</taxon>
        <taxon>Agaricomycotina</taxon>
        <taxon>Agaricomycetes</taxon>
        <taxon>Agaricomycetidae</taxon>
        <taxon>Agaricales</taxon>
        <taxon>Marasmiineae</taxon>
        <taxon>Omphalotaceae</taxon>
        <taxon>Lentinula</taxon>
    </lineage>
</organism>
<evidence type="ECO:0000313" key="1">
    <source>
        <dbReference type="EMBL" id="KAJ3738651.1"/>
    </source>
</evidence>
<name>A0A9W8TSW8_9AGAR</name>